<dbReference type="EC" id="2.7.7.49" evidence="1"/>
<reference evidence="3" key="3">
    <citation type="submission" date="2025-09" db="UniProtKB">
        <authorList>
            <consortium name="Ensembl"/>
        </authorList>
    </citation>
    <scope>IDENTIFICATION</scope>
</reference>
<dbReference type="GO" id="GO:0003964">
    <property type="term" value="F:RNA-directed DNA polymerase activity"/>
    <property type="evidence" value="ECO:0007669"/>
    <property type="project" value="UniProtKB-EC"/>
</dbReference>
<dbReference type="InterPro" id="IPR000477">
    <property type="entry name" value="RT_dom"/>
</dbReference>
<evidence type="ECO:0000313" key="3">
    <source>
        <dbReference type="Ensembl" id="ENSBIXP00000012284.1"/>
    </source>
</evidence>
<name>A0A4W2CGT8_BOBOX</name>
<organism evidence="3 4">
    <name type="scientific">Bos indicus x Bos taurus</name>
    <name type="common">Hybrid cattle</name>
    <dbReference type="NCBI Taxonomy" id="30522"/>
    <lineage>
        <taxon>Eukaryota</taxon>
        <taxon>Metazoa</taxon>
        <taxon>Chordata</taxon>
        <taxon>Craniata</taxon>
        <taxon>Vertebrata</taxon>
        <taxon>Euteleostomi</taxon>
        <taxon>Mammalia</taxon>
        <taxon>Eutheria</taxon>
        <taxon>Laurasiatheria</taxon>
        <taxon>Artiodactyla</taxon>
        <taxon>Ruminantia</taxon>
        <taxon>Pecora</taxon>
        <taxon>Bovidae</taxon>
        <taxon>Bovinae</taxon>
        <taxon>Bos</taxon>
    </lineage>
</organism>
<evidence type="ECO:0000313" key="4">
    <source>
        <dbReference type="Proteomes" id="UP000314981"/>
    </source>
</evidence>
<evidence type="ECO:0000259" key="2">
    <source>
        <dbReference type="PROSITE" id="PS50878"/>
    </source>
</evidence>
<dbReference type="AlphaFoldDB" id="A0A4W2CGT8"/>
<evidence type="ECO:0000256" key="1">
    <source>
        <dbReference type="ARBA" id="ARBA00012493"/>
    </source>
</evidence>
<dbReference type="SUPFAM" id="SSF56672">
    <property type="entry name" value="DNA/RNA polymerases"/>
    <property type="match status" value="1"/>
</dbReference>
<keyword evidence="4" id="KW-1185">Reference proteome</keyword>
<dbReference type="PANTHER" id="PTHR47027">
    <property type="entry name" value="REVERSE TRANSCRIPTASE DOMAIN-CONTAINING PROTEIN"/>
    <property type="match status" value="1"/>
</dbReference>
<dbReference type="InterPro" id="IPR043502">
    <property type="entry name" value="DNA/RNA_pol_sf"/>
</dbReference>
<dbReference type="Proteomes" id="UP000314981">
    <property type="component" value="Chromosome 13"/>
</dbReference>
<sequence length="354" mass="40449">MFKLVLEKAEELEIKLPTSTGSWKKQEFQKNIYFCFLDYAKAFDCVDHNKLWKILKEMGIPDHLTCLLRNLYAGQEATVRTGHGTIDWFQIGKGVRQSCILSPCLFNFYAEYIMRNAGLEEAQAGIKIARRNINNRRYANDTTLMAESKEEFKSLLMKVKEESEKVGLKLNIQKTKIMASSPITSWEIDGETVETVSDFIFWGSKITADGDCSHEIKTLLGRKVMTNLDSIFKSRDITIFQSLLKFLPTELVMPSKSLILCHPLLLLPSIFPSIKVFSNESDLHIRWLKCWSFSISPSSEYSGLISFRIDWFDLFAVQGTLQGFSPAPQLENINYSALSLLYGPSLTFIHSLQF</sequence>
<reference evidence="3" key="2">
    <citation type="submission" date="2025-08" db="UniProtKB">
        <authorList>
            <consortium name="Ensembl"/>
        </authorList>
    </citation>
    <scope>IDENTIFICATION</scope>
</reference>
<dbReference type="Ensembl" id="ENSBIXT00000022102.1">
    <property type="protein sequence ID" value="ENSBIXP00000012284.1"/>
    <property type="gene ID" value="ENSBIXG00000017366.1"/>
</dbReference>
<accession>A0A4W2CGT8</accession>
<proteinExistence type="predicted"/>
<protein>
    <recommendedName>
        <fullName evidence="1">RNA-directed DNA polymerase</fullName>
        <ecNumber evidence="1">2.7.7.49</ecNumber>
    </recommendedName>
</protein>
<dbReference type="PROSITE" id="PS50878">
    <property type="entry name" value="RT_POL"/>
    <property type="match status" value="1"/>
</dbReference>
<reference evidence="3 4" key="1">
    <citation type="submission" date="2018-11" db="EMBL/GenBank/DDBJ databases">
        <title>Haplotype-resolved cattle genomes.</title>
        <authorList>
            <person name="Low W.Y."/>
            <person name="Tearle R."/>
            <person name="Bickhart D.M."/>
            <person name="Rosen B.D."/>
            <person name="Koren S."/>
            <person name="Rhie A."/>
            <person name="Hiendleder S."/>
            <person name="Phillippy A.M."/>
            <person name="Smith T.P.L."/>
            <person name="Williams J.L."/>
        </authorList>
    </citation>
    <scope>NUCLEOTIDE SEQUENCE [LARGE SCALE GENOMIC DNA]</scope>
</reference>
<feature type="domain" description="Reverse transcriptase" evidence="2">
    <location>
        <begin position="1"/>
        <end position="206"/>
    </location>
</feature>
<dbReference type="Pfam" id="PF00078">
    <property type="entry name" value="RVT_1"/>
    <property type="match status" value="1"/>
</dbReference>
<dbReference type="PANTHER" id="PTHR47027:SF8">
    <property type="entry name" value="RIBONUCLEASE H"/>
    <property type="match status" value="1"/>
</dbReference>